<proteinExistence type="predicted"/>
<evidence type="ECO:0000256" key="1">
    <source>
        <dbReference type="ARBA" id="ARBA00023015"/>
    </source>
</evidence>
<dbReference type="EMBL" id="JACHFD010000004">
    <property type="protein sequence ID" value="MBB5350929.1"/>
    <property type="molecule type" value="Genomic_DNA"/>
</dbReference>
<dbReference type="GO" id="GO:0000976">
    <property type="term" value="F:transcription cis-regulatory region binding"/>
    <property type="evidence" value="ECO:0007669"/>
    <property type="project" value="TreeGrafter"/>
</dbReference>
<dbReference type="PROSITE" id="PS50977">
    <property type="entry name" value="HTH_TETR_2"/>
    <property type="match status" value="1"/>
</dbReference>
<dbReference type="GO" id="GO:0003700">
    <property type="term" value="F:DNA-binding transcription factor activity"/>
    <property type="evidence" value="ECO:0007669"/>
    <property type="project" value="TreeGrafter"/>
</dbReference>
<dbReference type="Pfam" id="PF21597">
    <property type="entry name" value="TetR_C_43"/>
    <property type="match status" value="1"/>
</dbReference>
<dbReference type="SUPFAM" id="SSF48498">
    <property type="entry name" value="Tetracyclin repressor-like, C-terminal domain"/>
    <property type="match status" value="1"/>
</dbReference>
<evidence type="ECO:0000256" key="3">
    <source>
        <dbReference type="ARBA" id="ARBA00023163"/>
    </source>
</evidence>
<dbReference type="RefSeq" id="WP_184016647.1">
    <property type="nucleotide sequence ID" value="NZ_JACHFD010000004.1"/>
</dbReference>
<dbReference type="Pfam" id="PF00440">
    <property type="entry name" value="TetR_N"/>
    <property type="match status" value="1"/>
</dbReference>
<accession>A0A840VAV0</accession>
<evidence type="ECO:0000313" key="6">
    <source>
        <dbReference type="EMBL" id="MBB5350929.1"/>
    </source>
</evidence>
<dbReference type="PANTHER" id="PTHR30055:SF234">
    <property type="entry name" value="HTH-TYPE TRANSCRIPTIONAL REGULATOR BETI"/>
    <property type="match status" value="1"/>
</dbReference>
<dbReference type="PRINTS" id="PR00455">
    <property type="entry name" value="HTHTETR"/>
</dbReference>
<name>A0A840VAV0_9BACT</name>
<dbReference type="InterPro" id="IPR049445">
    <property type="entry name" value="TetR_SbtR-like_C"/>
</dbReference>
<dbReference type="Proteomes" id="UP000557717">
    <property type="component" value="Unassembled WGS sequence"/>
</dbReference>
<dbReference type="InterPro" id="IPR009057">
    <property type="entry name" value="Homeodomain-like_sf"/>
</dbReference>
<feature type="domain" description="HTH tetR-type" evidence="5">
    <location>
        <begin position="15"/>
        <end position="74"/>
    </location>
</feature>
<protein>
    <submittedName>
        <fullName evidence="6">AcrR family transcriptional regulator</fullName>
    </submittedName>
</protein>
<keyword evidence="2 4" id="KW-0238">DNA-binding</keyword>
<sequence length="192" mass="21062">MPENKHSRKPRADAERNRLHLLKIARKVFDKKGTAASLEEIARAAGVGIGTLYRHFPTRGVLIDALFSRERDQLVEAAAKLSRERTPLDAIHQWLLLFVNYLANKQIMAEILSNLAGRTERDTSHSEILVETLADLLACAKKSGDLAANVEAMDLLCAVAGVATFGTPEGWEPSAKRLVDLIGIGLQSGRQL</sequence>
<keyword evidence="1" id="KW-0805">Transcription regulation</keyword>
<keyword evidence="3" id="KW-0804">Transcription</keyword>
<evidence type="ECO:0000259" key="5">
    <source>
        <dbReference type="PROSITE" id="PS50977"/>
    </source>
</evidence>
<keyword evidence="7" id="KW-1185">Reference proteome</keyword>
<dbReference type="SUPFAM" id="SSF46689">
    <property type="entry name" value="Homeodomain-like"/>
    <property type="match status" value="1"/>
</dbReference>
<dbReference type="InterPro" id="IPR050109">
    <property type="entry name" value="HTH-type_TetR-like_transc_reg"/>
</dbReference>
<gene>
    <name evidence="6" type="ORF">HNR46_001163</name>
</gene>
<comment type="caution">
    <text evidence="6">The sequence shown here is derived from an EMBL/GenBank/DDBJ whole genome shotgun (WGS) entry which is preliminary data.</text>
</comment>
<dbReference type="Gene3D" id="1.10.357.10">
    <property type="entry name" value="Tetracycline Repressor, domain 2"/>
    <property type="match status" value="1"/>
</dbReference>
<dbReference type="AlphaFoldDB" id="A0A840VAV0"/>
<evidence type="ECO:0000313" key="7">
    <source>
        <dbReference type="Proteomes" id="UP000557717"/>
    </source>
</evidence>
<feature type="DNA-binding region" description="H-T-H motif" evidence="4">
    <location>
        <begin position="37"/>
        <end position="56"/>
    </location>
</feature>
<evidence type="ECO:0000256" key="4">
    <source>
        <dbReference type="PROSITE-ProRule" id="PRU00335"/>
    </source>
</evidence>
<dbReference type="InterPro" id="IPR001647">
    <property type="entry name" value="HTH_TetR"/>
</dbReference>
<organism evidence="6 7">
    <name type="scientific">Haloferula luteola</name>
    <dbReference type="NCBI Taxonomy" id="595692"/>
    <lineage>
        <taxon>Bacteria</taxon>
        <taxon>Pseudomonadati</taxon>
        <taxon>Verrucomicrobiota</taxon>
        <taxon>Verrucomicrobiia</taxon>
        <taxon>Verrucomicrobiales</taxon>
        <taxon>Verrucomicrobiaceae</taxon>
        <taxon>Haloferula</taxon>
    </lineage>
</organism>
<evidence type="ECO:0000256" key="2">
    <source>
        <dbReference type="ARBA" id="ARBA00023125"/>
    </source>
</evidence>
<dbReference type="PANTHER" id="PTHR30055">
    <property type="entry name" value="HTH-TYPE TRANSCRIPTIONAL REGULATOR RUTR"/>
    <property type="match status" value="1"/>
</dbReference>
<reference evidence="6 7" key="1">
    <citation type="submission" date="2020-08" db="EMBL/GenBank/DDBJ databases">
        <title>Genomic Encyclopedia of Type Strains, Phase IV (KMG-IV): sequencing the most valuable type-strain genomes for metagenomic binning, comparative biology and taxonomic classification.</title>
        <authorList>
            <person name="Goeker M."/>
        </authorList>
    </citation>
    <scope>NUCLEOTIDE SEQUENCE [LARGE SCALE GENOMIC DNA]</scope>
    <source>
        <strain evidence="6 7">YC6886</strain>
    </source>
</reference>
<dbReference type="InterPro" id="IPR036271">
    <property type="entry name" value="Tet_transcr_reg_TetR-rel_C_sf"/>
</dbReference>